<dbReference type="EMBL" id="LR999451">
    <property type="protein sequence ID" value="CAE5957127.1"/>
    <property type="molecule type" value="Genomic_DNA"/>
</dbReference>
<feature type="region of interest" description="Disordered" evidence="1">
    <location>
        <begin position="268"/>
        <end position="288"/>
    </location>
</feature>
<sequence>MLSLFSLHECVSKEVREIEGLSSQKANEACVPGPCHALVPHCWCCEHLRGIRPQFCWSGNTGRDYCNQQSSTRRGNTEASSEISRWMIGFARFVHYPSTLSQCPGLRPLGKREQYHSPHGTWLSASSSTLSLQMFDEVNRSDVILSVKLGEKVLEEHYISKLNFTWPQMSCVSGFPSRGSRAIFIQKFALRFSTCDAALDFVEALKEKFKGLEEARNQRNETRCEVSFRSDYNPSNAIIPRATQKEPNMVKPINTYVPEMQPRIEYEAQNQKSETRSGVSFQSDNNPSNEFFPRAIEEEPNMVRFFDSYVPEVVPRPEYETGRALYPSQSTLNQIPNLPPSFTTLLSGCFPDSTLDAGQTTVKQDPDLKSQILKYMEDSSFQGEHSLNYSHTDNINRLSNNWFSAHYPDMLQKVERIIDEIGGNWII</sequence>
<dbReference type="Proteomes" id="UP000682877">
    <property type="component" value="Chromosome 1"/>
</dbReference>
<dbReference type="InterPro" id="IPR057619">
    <property type="entry name" value="PH_PHS1"/>
</dbReference>
<protein>
    <recommendedName>
        <fullName evidence="2">Poor homologous synapsis 1 PH domain-containing protein</fullName>
    </recommendedName>
</protein>
<reference evidence="3" key="1">
    <citation type="submission" date="2021-01" db="EMBL/GenBank/DDBJ databases">
        <authorList>
            <person name="Bezrukov I."/>
        </authorList>
    </citation>
    <scope>NUCLEOTIDE SEQUENCE</scope>
</reference>
<evidence type="ECO:0000313" key="4">
    <source>
        <dbReference type="Proteomes" id="UP000682877"/>
    </source>
</evidence>
<evidence type="ECO:0000259" key="2">
    <source>
        <dbReference type="Pfam" id="PF25349"/>
    </source>
</evidence>
<evidence type="ECO:0000256" key="1">
    <source>
        <dbReference type="SAM" id="MobiDB-lite"/>
    </source>
</evidence>
<proteinExistence type="predicted"/>
<keyword evidence="4" id="KW-1185">Reference proteome</keyword>
<accession>A0A8S1ZGR3</accession>
<feature type="domain" description="Poor homologous synapsis 1 PH" evidence="2">
    <location>
        <begin position="85"/>
        <end position="216"/>
    </location>
</feature>
<evidence type="ECO:0000313" key="3">
    <source>
        <dbReference type="EMBL" id="CAE5957127.1"/>
    </source>
</evidence>
<name>A0A8S1ZGR3_ARAAE</name>
<gene>
    <name evidence="3" type="ORF">AARE701A_LOCUS859</name>
</gene>
<dbReference type="AlphaFoldDB" id="A0A8S1ZGR3"/>
<organism evidence="3 4">
    <name type="scientific">Arabidopsis arenosa</name>
    <name type="common">Sand rock-cress</name>
    <name type="synonym">Cardaminopsis arenosa</name>
    <dbReference type="NCBI Taxonomy" id="38785"/>
    <lineage>
        <taxon>Eukaryota</taxon>
        <taxon>Viridiplantae</taxon>
        <taxon>Streptophyta</taxon>
        <taxon>Embryophyta</taxon>
        <taxon>Tracheophyta</taxon>
        <taxon>Spermatophyta</taxon>
        <taxon>Magnoliopsida</taxon>
        <taxon>eudicotyledons</taxon>
        <taxon>Gunneridae</taxon>
        <taxon>Pentapetalae</taxon>
        <taxon>rosids</taxon>
        <taxon>malvids</taxon>
        <taxon>Brassicales</taxon>
        <taxon>Brassicaceae</taxon>
        <taxon>Camelineae</taxon>
        <taxon>Arabidopsis</taxon>
    </lineage>
</organism>
<dbReference type="Pfam" id="PF25349">
    <property type="entry name" value="PH_PHS1"/>
    <property type="match status" value="1"/>
</dbReference>